<evidence type="ECO:0000259" key="1">
    <source>
        <dbReference type="SMART" id="SM00507"/>
    </source>
</evidence>
<name>A0A3N6S375_9GAMM</name>
<accession>A0A3N6S375</accession>
<reference evidence="2 3" key="1">
    <citation type="submission" date="2018-10" db="EMBL/GenBank/DDBJ databases">
        <title>Draft genome sequence for the type isolate of Erwinia psidii, agent causal of bacterial blight in guava (Psidium guajava) and wilt and die-back of Eucalyptus spp.</title>
        <authorList>
            <person name="Hermenegildo P.S."/>
            <person name="Santos S.A."/>
            <person name="Guimaraes L.M.S."/>
            <person name="Vidigal P.M.P."/>
            <person name="Pereira I.C."/>
            <person name="Badel J.L."/>
            <person name="Alfenas-Zerbini P."/>
            <person name="Ferreira M.A.S.V."/>
            <person name="Alfenas A.C."/>
        </authorList>
    </citation>
    <scope>NUCLEOTIDE SEQUENCE [LARGE SCALE GENOMIC DNA]</scope>
    <source>
        <strain evidence="2 3">IBSBF 435</strain>
    </source>
</reference>
<dbReference type="Gene3D" id="1.10.30.50">
    <property type="match status" value="1"/>
</dbReference>
<dbReference type="GO" id="GO:0008270">
    <property type="term" value="F:zinc ion binding"/>
    <property type="evidence" value="ECO:0007669"/>
    <property type="project" value="InterPro"/>
</dbReference>
<keyword evidence="3" id="KW-1185">Reference proteome</keyword>
<dbReference type="InterPro" id="IPR002711">
    <property type="entry name" value="HNH"/>
</dbReference>
<dbReference type="SMART" id="SM00507">
    <property type="entry name" value="HNHc"/>
    <property type="match status" value="1"/>
</dbReference>
<keyword evidence="2" id="KW-0540">Nuclease</keyword>
<dbReference type="EMBL" id="RHHM01000001">
    <property type="protein sequence ID" value="RQM40088.1"/>
    <property type="molecule type" value="Genomic_DNA"/>
</dbReference>
<sequence length="559" mass="64948">MVYAGGFLFNIITMVIYMPKNGVTSKKEIEKDLTIKLISMSSPSIEYYRSTCFLSENIEELEDLKKTFRPYGFSSSMRAYQLKKLPDMTVKAEVSMVICPYCLNHVTLESCRADHVIPYKVYLRYQAYRQAMNNVEKNVNDSSMTDIIKNNLVSHSVNLTAISESKKNKKKPFSEIEKKSYNDFANLLLCCQQCNSTKSNTMNITGALQVSMNYANHLRQKSLYFKIRNILSMLEEIFSCNTKIKSYILTDRQLEGVSVNFIDYIKKTDPEKRKPFKPRYNLNPTLDGFDINSLILEHFPEKEEVVTKRARDEDLIQNTAYDTEYKKIKSDIAPEENAKPENVVTDKPQNNKSINSLLLHQELLGFEKYIINNNRINFSDAPLLKYYYHFRQLESEFYSREKTDLVSYKKPTGIDTGADNSDEDPIKMLLLECQMTVRSTQIFKGKPCIYCYGVYEASSFDIDHIKPSKKIHKGQFIDKERIKRNNDLKNLIAVCKTCNTTKGNLNLTENDTLYLQRQKKVMNSNYTFRMTHVENPDTGKTYTLEELNEIRNIILKPPF</sequence>
<keyword evidence="2" id="KW-0255">Endonuclease</keyword>
<keyword evidence="2" id="KW-0378">Hydrolase</keyword>
<protein>
    <submittedName>
        <fullName evidence="2">HNH endonuclease</fullName>
    </submittedName>
</protein>
<evidence type="ECO:0000313" key="3">
    <source>
        <dbReference type="Proteomes" id="UP000279457"/>
    </source>
</evidence>
<dbReference type="Pfam" id="PF01844">
    <property type="entry name" value="HNH"/>
    <property type="match status" value="1"/>
</dbReference>
<dbReference type="AlphaFoldDB" id="A0A3N6S375"/>
<evidence type="ECO:0000313" key="2">
    <source>
        <dbReference type="EMBL" id="RQM40088.1"/>
    </source>
</evidence>
<dbReference type="GO" id="GO:0004519">
    <property type="term" value="F:endonuclease activity"/>
    <property type="evidence" value="ECO:0007669"/>
    <property type="project" value="UniProtKB-KW"/>
</dbReference>
<proteinExistence type="predicted"/>
<feature type="domain" description="HNH nuclease" evidence="1">
    <location>
        <begin position="436"/>
        <end position="500"/>
    </location>
</feature>
<dbReference type="CDD" id="cd00085">
    <property type="entry name" value="HNHc"/>
    <property type="match status" value="1"/>
</dbReference>
<dbReference type="InterPro" id="IPR003615">
    <property type="entry name" value="HNH_nuc"/>
</dbReference>
<gene>
    <name evidence="2" type="ORF">EB241_01990</name>
</gene>
<comment type="caution">
    <text evidence="2">The sequence shown here is derived from an EMBL/GenBank/DDBJ whole genome shotgun (WGS) entry which is preliminary data.</text>
</comment>
<dbReference type="Proteomes" id="UP000279457">
    <property type="component" value="Unassembled WGS sequence"/>
</dbReference>
<dbReference type="GO" id="GO:0003676">
    <property type="term" value="F:nucleic acid binding"/>
    <property type="evidence" value="ECO:0007669"/>
    <property type="project" value="InterPro"/>
</dbReference>
<organism evidence="2 3">
    <name type="scientific">Erwinia psidii</name>
    <dbReference type="NCBI Taxonomy" id="69224"/>
    <lineage>
        <taxon>Bacteria</taxon>
        <taxon>Pseudomonadati</taxon>
        <taxon>Pseudomonadota</taxon>
        <taxon>Gammaproteobacteria</taxon>
        <taxon>Enterobacterales</taxon>
        <taxon>Erwiniaceae</taxon>
        <taxon>Erwinia</taxon>
    </lineage>
</organism>